<accession>A0A3S4ZPV1</accession>
<feature type="region of interest" description="Disordered" evidence="1">
    <location>
        <begin position="98"/>
        <end position="167"/>
    </location>
</feature>
<sequence>MGSPRLPKFGSSLRLPQDVTAEIEASINAPSSSGVSELVTWCPALSPRQPDFQDPTVQRTLLGALDYKLTRSCQNMSLSIDRLRDVLNDSITEPKVKSFEGNTEVGGEEISDPRRFDDAGLQNDTYSIPPSRTPSSFSLIQSSNGQLDETSNLARPDIVLSSPKSAQ</sequence>
<evidence type="ECO:0000313" key="3">
    <source>
        <dbReference type="Proteomes" id="UP000784294"/>
    </source>
</evidence>
<dbReference type="AlphaFoldDB" id="A0A3S4ZPV1"/>
<protein>
    <submittedName>
        <fullName evidence="2">Uncharacterized protein</fullName>
    </submittedName>
</protein>
<proteinExistence type="predicted"/>
<feature type="compositionally biased region" description="Polar residues" evidence="1">
    <location>
        <begin position="122"/>
        <end position="153"/>
    </location>
</feature>
<evidence type="ECO:0000313" key="2">
    <source>
        <dbReference type="EMBL" id="VEL16852.1"/>
    </source>
</evidence>
<dbReference type="EMBL" id="CAAALY010030113">
    <property type="protein sequence ID" value="VEL16852.1"/>
    <property type="molecule type" value="Genomic_DNA"/>
</dbReference>
<evidence type="ECO:0000256" key="1">
    <source>
        <dbReference type="SAM" id="MobiDB-lite"/>
    </source>
</evidence>
<reference evidence="2" key="1">
    <citation type="submission" date="2018-11" db="EMBL/GenBank/DDBJ databases">
        <authorList>
            <consortium name="Pathogen Informatics"/>
        </authorList>
    </citation>
    <scope>NUCLEOTIDE SEQUENCE</scope>
</reference>
<comment type="caution">
    <text evidence="2">The sequence shown here is derived from an EMBL/GenBank/DDBJ whole genome shotgun (WGS) entry which is preliminary data.</text>
</comment>
<name>A0A3S4ZPV1_9PLAT</name>
<gene>
    <name evidence="2" type="ORF">PXEA_LOCUS10292</name>
</gene>
<organism evidence="2 3">
    <name type="scientific">Protopolystoma xenopodis</name>
    <dbReference type="NCBI Taxonomy" id="117903"/>
    <lineage>
        <taxon>Eukaryota</taxon>
        <taxon>Metazoa</taxon>
        <taxon>Spiralia</taxon>
        <taxon>Lophotrochozoa</taxon>
        <taxon>Platyhelminthes</taxon>
        <taxon>Monogenea</taxon>
        <taxon>Polyopisthocotylea</taxon>
        <taxon>Polystomatidea</taxon>
        <taxon>Polystomatidae</taxon>
        <taxon>Protopolystoma</taxon>
    </lineage>
</organism>
<dbReference type="Proteomes" id="UP000784294">
    <property type="component" value="Unassembled WGS sequence"/>
</dbReference>
<keyword evidence="3" id="KW-1185">Reference proteome</keyword>